<protein>
    <submittedName>
        <fullName evidence="2">Uncharacterized protein</fullName>
    </submittedName>
</protein>
<dbReference type="AlphaFoldDB" id="A0A1J4JGH0"/>
<dbReference type="OrthoDB" id="10566341at2759"/>
<comment type="caution">
    <text evidence="2">The sequence shown here is derived from an EMBL/GenBank/DDBJ whole genome shotgun (WGS) entry which is preliminary data.</text>
</comment>
<dbReference type="Proteomes" id="UP000179807">
    <property type="component" value="Unassembled WGS sequence"/>
</dbReference>
<reference evidence="2" key="1">
    <citation type="submission" date="2016-10" db="EMBL/GenBank/DDBJ databases">
        <authorList>
            <person name="Benchimol M."/>
            <person name="Almeida L.G."/>
            <person name="Vasconcelos A.T."/>
            <person name="Perreira-Neves A."/>
            <person name="Rosa I.A."/>
            <person name="Tasca T."/>
            <person name="Bogo M.R."/>
            <person name="de Souza W."/>
        </authorList>
    </citation>
    <scope>NUCLEOTIDE SEQUENCE [LARGE SCALE GENOMIC DNA]</scope>
    <source>
        <strain evidence="2">K</strain>
    </source>
</reference>
<sequence length="63" mass="6889">MGTPEKKKMVDVITDLISNMDFSKFKKDAGDNKENDLGEVPENVDFSKPEGEAENAEAAPSTQ</sequence>
<evidence type="ECO:0000313" key="3">
    <source>
        <dbReference type="Proteomes" id="UP000179807"/>
    </source>
</evidence>
<dbReference type="VEuPathDB" id="TrichDB:TRFO_35399"/>
<accession>A0A1J4JGH0</accession>
<proteinExistence type="predicted"/>
<feature type="compositionally biased region" description="Basic and acidic residues" evidence="1">
    <location>
        <begin position="25"/>
        <end position="36"/>
    </location>
</feature>
<gene>
    <name evidence="2" type="ORF">TRFO_35399</name>
</gene>
<dbReference type="EMBL" id="MLAK01001068">
    <property type="protein sequence ID" value="OHS98242.1"/>
    <property type="molecule type" value="Genomic_DNA"/>
</dbReference>
<keyword evidence="3" id="KW-1185">Reference proteome</keyword>
<evidence type="ECO:0000256" key="1">
    <source>
        <dbReference type="SAM" id="MobiDB-lite"/>
    </source>
</evidence>
<feature type="region of interest" description="Disordered" evidence="1">
    <location>
        <begin position="25"/>
        <end position="63"/>
    </location>
</feature>
<dbReference type="GeneID" id="94844934"/>
<evidence type="ECO:0000313" key="2">
    <source>
        <dbReference type="EMBL" id="OHS98242.1"/>
    </source>
</evidence>
<dbReference type="RefSeq" id="XP_068351379.1">
    <property type="nucleotide sequence ID" value="XM_068510230.1"/>
</dbReference>
<organism evidence="2 3">
    <name type="scientific">Tritrichomonas foetus</name>
    <dbReference type="NCBI Taxonomy" id="1144522"/>
    <lineage>
        <taxon>Eukaryota</taxon>
        <taxon>Metamonada</taxon>
        <taxon>Parabasalia</taxon>
        <taxon>Tritrichomonadida</taxon>
        <taxon>Tritrichomonadidae</taxon>
        <taxon>Tritrichomonas</taxon>
    </lineage>
</organism>
<name>A0A1J4JGH0_9EUKA</name>